<dbReference type="InterPro" id="IPR021228">
    <property type="entry name" value="BrxD"/>
</dbReference>
<dbReference type="KEGG" id="samy:DB32_006624"/>
<dbReference type="SUPFAM" id="SSF52540">
    <property type="entry name" value="P-loop containing nucleoside triphosphate hydrolases"/>
    <property type="match status" value="1"/>
</dbReference>
<dbReference type="EMBL" id="CP011125">
    <property type="protein sequence ID" value="AKF09475.1"/>
    <property type="molecule type" value="Genomic_DNA"/>
</dbReference>
<keyword evidence="2" id="KW-1185">Reference proteome</keyword>
<dbReference type="Pfam" id="PF10923">
    <property type="entry name" value="BrxC_BrxD"/>
    <property type="match status" value="1"/>
</dbReference>
<dbReference type="AlphaFoldDB" id="A0A0F6W7H5"/>
<protein>
    <submittedName>
        <fullName evidence="1">Uncharacterized protein</fullName>
    </submittedName>
</protein>
<dbReference type="RefSeq" id="WP_053236514.1">
    <property type="nucleotide sequence ID" value="NZ_CP011125.1"/>
</dbReference>
<organism evidence="1 2">
    <name type="scientific">Sandaracinus amylolyticus</name>
    <dbReference type="NCBI Taxonomy" id="927083"/>
    <lineage>
        <taxon>Bacteria</taxon>
        <taxon>Pseudomonadati</taxon>
        <taxon>Myxococcota</taxon>
        <taxon>Polyangia</taxon>
        <taxon>Polyangiales</taxon>
        <taxon>Sandaracinaceae</taxon>
        <taxon>Sandaracinus</taxon>
    </lineage>
</organism>
<dbReference type="Proteomes" id="UP000034883">
    <property type="component" value="Chromosome"/>
</dbReference>
<dbReference type="STRING" id="927083.DB32_006624"/>
<accession>A0A0F6W7H5</accession>
<dbReference type="OrthoDB" id="5483626at2"/>
<proteinExistence type="predicted"/>
<sequence>MDDRWLAHLVASRAQTLEDVAAAGLSTVAILSGDVAPEPALDALAADALERGFAIATCSLADGGLHDLDVVVGALASSLRVPGTDPGRRHGLVVALDAFVAKHKKHAEERFEALAEEEALAGELRVLASQYIAAATGRTEARRLHAWLGGKEMPTDVAMRPLAARTAKRALAQLTRLVRVLGARGTRIVLRDADALVELSGGRRDVAYTVLRELVDNADGGRGTVATEILVVGSGALDRRAHSLTEHPALASRVVPVLPPGLPVPHQSWVSLEPQVEIDREPPSVRAIEGKRAGAMRALVRVAQGLPPLDAIAELTVGMDEVDARIEQLFAHASNDGSVFAVLVGEYGAGKTHHLLHMEARALADQRPVLRLAVERLDEDLGNPQRHLRRLIENAALPLRRRATPIDRLEGWLRTPAIRKRLRASLDTIAQGDGDAARAAERCLRGAEAGELDDAAVMETLGAVDLESKPGNPSYRKDAYGRLLLWLDLLARLEGCEGPVLILDEAENLYRAGVSRAERRTALRSLGFYCGGALPRACVVLAVTPDTLGALREEAAGLLDEIEGQSTLLPMEDVAMLRRRLLRARPIPVTKLGREGLATLAEQAHRLAKDVHGKRVERGRDEEGIAKLVREAKTPRELLRRLVMRGERAAWLGE</sequence>
<name>A0A0F6W7H5_9BACT</name>
<reference evidence="1 2" key="1">
    <citation type="submission" date="2015-03" db="EMBL/GenBank/DDBJ databases">
        <title>Genome assembly of Sandaracinus amylolyticus DSM 53668.</title>
        <authorList>
            <person name="Sharma G."/>
            <person name="Subramanian S."/>
        </authorList>
    </citation>
    <scope>NUCLEOTIDE SEQUENCE [LARGE SCALE GENOMIC DNA]</scope>
    <source>
        <strain evidence="1 2">DSM 53668</strain>
    </source>
</reference>
<gene>
    <name evidence="1" type="ORF">DB32_006624</name>
</gene>
<evidence type="ECO:0000313" key="2">
    <source>
        <dbReference type="Proteomes" id="UP000034883"/>
    </source>
</evidence>
<dbReference type="InterPro" id="IPR027417">
    <property type="entry name" value="P-loop_NTPase"/>
</dbReference>
<evidence type="ECO:0000313" key="1">
    <source>
        <dbReference type="EMBL" id="AKF09475.1"/>
    </source>
</evidence>